<dbReference type="PANTHER" id="PTHR43130">
    <property type="entry name" value="ARAC-FAMILY TRANSCRIPTIONAL REGULATOR"/>
    <property type="match status" value="1"/>
</dbReference>
<reference evidence="3" key="1">
    <citation type="journal article" date="2015" name="Genome Announc.">
        <title>Draft genome sequence of the cellulolytic fungus Chaetomium globosum.</title>
        <authorList>
            <person name="Cuomo C.A."/>
            <person name="Untereiner W.A."/>
            <person name="Ma L.-J."/>
            <person name="Grabherr M."/>
            <person name="Birren B.W."/>
        </authorList>
    </citation>
    <scope>NUCLEOTIDE SEQUENCE [LARGE SCALE GENOMIC DNA]</scope>
    <source>
        <strain evidence="3">ATCC 6205 / CBS 148.51 / DSM 1962 / NBRC 6347 / NRRL 1970</strain>
    </source>
</reference>
<dbReference type="eggNOG" id="ENOG502SQ0U">
    <property type="taxonomic scope" value="Eukaryota"/>
</dbReference>
<dbReference type="RefSeq" id="XP_001221265.1">
    <property type="nucleotide sequence ID" value="XM_001221264.1"/>
</dbReference>
<evidence type="ECO:0000259" key="1">
    <source>
        <dbReference type="Pfam" id="PF01965"/>
    </source>
</evidence>
<dbReference type="OrthoDB" id="543156at2759"/>
<dbReference type="VEuPathDB" id="FungiDB:CHGG_02044"/>
<evidence type="ECO:0000313" key="3">
    <source>
        <dbReference type="Proteomes" id="UP000001056"/>
    </source>
</evidence>
<keyword evidence="3" id="KW-1185">Reference proteome</keyword>
<sequence length="229" mass="25717">MAATTPKKLRIAVMLEMVQLSDIMGIDIFGNLSQEYMSQIHHFEPAWAAFAPHAVEMEFFFLATTLEPAHMTPGLKFVPNMTYDDCPRDLDIVIVGGTFFSHRPAAADRFMKEAWLRTRVWMTTCTGSVWLASTGLLDGRKATTNREGLAIAKKLCPDVDWQDQRWVVEEKPFDGEGKGELWTAGGAGAGLNMIATYCMENFDKEFVTTLALKPLEFRLDGNMSQFYLA</sequence>
<dbReference type="InParanoid" id="Q2HCL0"/>
<dbReference type="EMBL" id="CH408029">
    <property type="protein sequence ID" value="EAQ93809.1"/>
    <property type="molecule type" value="Genomic_DNA"/>
</dbReference>
<organism evidence="2 3">
    <name type="scientific">Chaetomium globosum (strain ATCC 6205 / CBS 148.51 / DSM 1962 / NBRC 6347 / NRRL 1970)</name>
    <name type="common">Soil fungus</name>
    <dbReference type="NCBI Taxonomy" id="306901"/>
    <lineage>
        <taxon>Eukaryota</taxon>
        <taxon>Fungi</taxon>
        <taxon>Dikarya</taxon>
        <taxon>Ascomycota</taxon>
        <taxon>Pezizomycotina</taxon>
        <taxon>Sordariomycetes</taxon>
        <taxon>Sordariomycetidae</taxon>
        <taxon>Sordariales</taxon>
        <taxon>Chaetomiaceae</taxon>
        <taxon>Chaetomium</taxon>
    </lineage>
</organism>
<dbReference type="InterPro" id="IPR029062">
    <property type="entry name" value="Class_I_gatase-like"/>
</dbReference>
<dbReference type="Proteomes" id="UP000001056">
    <property type="component" value="Unassembled WGS sequence"/>
</dbReference>
<dbReference type="GeneID" id="4386965"/>
<evidence type="ECO:0000313" key="2">
    <source>
        <dbReference type="EMBL" id="EAQ93809.1"/>
    </source>
</evidence>
<gene>
    <name evidence="2" type="ORF">CHGG_02044</name>
</gene>
<accession>Q2HCL0</accession>
<dbReference type="InterPro" id="IPR052158">
    <property type="entry name" value="INH-QAR"/>
</dbReference>
<dbReference type="PANTHER" id="PTHR43130:SF7">
    <property type="entry name" value="DJ-1_PFPI DOMAIN-CONTAINING PROTEIN"/>
    <property type="match status" value="1"/>
</dbReference>
<dbReference type="HOGENOM" id="CLU_000445_44_8_1"/>
<dbReference type="SUPFAM" id="SSF52317">
    <property type="entry name" value="Class I glutamine amidotransferase-like"/>
    <property type="match status" value="1"/>
</dbReference>
<dbReference type="AlphaFoldDB" id="Q2HCL0"/>
<feature type="domain" description="DJ-1/PfpI" evidence="1">
    <location>
        <begin position="53"/>
        <end position="171"/>
    </location>
</feature>
<proteinExistence type="predicted"/>
<dbReference type="InterPro" id="IPR002818">
    <property type="entry name" value="DJ-1/PfpI"/>
</dbReference>
<dbReference type="OMA" id="CAGMDMF"/>
<name>Q2HCL0_CHAGB</name>
<protein>
    <recommendedName>
        <fullName evidence="1">DJ-1/PfpI domain-containing protein</fullName>
    </recommendedName>
</protein>
<dbReference type="Gene3D" id="3.40.50.880">
    <property type="match status" value="1"/>
</dbReference>
<dbReference type="Pfam" id="PF01965">
    <property type="entry name" value="DJ-1_PfpI"/>
    <property type="match status" value="1"/>
</dbReference>